<dbReference type="NCBIfam" id="TIGR01125">
    <property type="entry name" value="30S ribosomal protein S12 methylthiotransferase RimO"/>
    <property type="match status" value="1"/>
</dbReference>
<dbReference type="SFLD" id="SFLDG01061">
    <property type="entry name" value="methylthiotransferase"/>
    <property type="match status" value="1"/>
</dbReference>
<dbReference type="InterPro" id="IPR058240">
    <property type="entry name" value="rSAM_sf"/>
</dbReference>
<evidence type="ECO:0000256" key="6">
    <source>
        <dbReference type="ARBA" id="ARBA00023004"/>
    </source>
</evidence>
<keyword evidence="7 8" id="KW-0411">Iron-sulfur</keyword>
<feature type="domain" description="Radical SAM core" evidence="11">
    <location>
        <begin position="145"/>
        <end position="375"/>
    </location>
</feature>
<dbReference type="PROSITE" id="PS51449">
    <property type="entry name" value="MTTASE_N"/>
    <property type="match status" value="1"/>
</dbReference>
<accession>Q7X2U6</accession>
<dbReference type="SFLD" id="SFLDF00274">
    <property type="entry name" value="ribosomal_protein_S12_methylth"/>
    <property type="match status" value="1"/>
</dbReference>
<dbReference type="GO" id="GO:0103039">
    <property type="term" value="F:protein methylthiotransferase activity"/>
    <property type="evidence" value="ECO:0007669"/>
    <property type="project" value="UniProtKB-EC"/>
</dbReference>
<evidence type="ECO:0000256" key="8">
    <source>
        <dbReference type="HAMAP-Rule" id="MF_01865"/>
    </source>
</evidence>
<evidence type="ECO:0000259" key="11">
    <source>
        <dbReference type="PROSITE" id="PS51918"/>
    </source>
</evidence>
<dbReference type="Gene3D" id="3.40.50.12160">
    <property type="entry name" value="Methylthiotransferase, N-terminal domain"/>
    <property type="match status" value="1"/>
</dbReference>
<dbReference type="FunFam" id="3.80.30.20:FF:000001">
    <property type="entry name" value="tRNA-2-methylthio-N(6)-dimethylallyladenosine synthase 2"/>
    <property type="match status" value="1"/>
</dbReference>
<dbReference type="SUPFAM" id="SSF102114">
    <property type="entry name" value="Radical SAM enzymes"/>
    <property type="match status" value="1"/>
</dbReference>
<dbReference type="Pfam" id="PF00919">
    <property type="entry name" value="UPF0004"/>
    <property type="match status" value="1"/>
</dbReference>
<feature type="domain" description="TRAM" evidence="9">
    <location>
        <begin position="378"/>
        <end position="450"/>
    </location>
</feature>
<evidence type="ECO:0000259" key="10">
    <source>
        <dbReference type="PROSITE" id="PS51449"/>
    </source>
</evidence>
<dbReference type="Pfam" id="PF04055">
    <property type="entry name" value="Radical_SAM"/>
    <property type="match status" value="1"/>
</dbReference>
<dbReference type="SMART" id="SM00729">
    <property type="entry name" value="Elp3"/>
    <property type="match status" value="1"/>
</dbReference>
<gene>
    <name evidence="8" type="primary">rimO</name>
</gene>
<dbReference type="PROSITE" id="PS51918">
    <property type="entry name" value="RADICAL_SAM"/>
    <property type="match status" value="1"/>
</dbReference>
<evidence type="ECO:0000256" key="3">
    <source>
        <dbReference type="ARBA" id="ARBA00022679"/>
    </source>
</evidence>
<dbReference type="CDD" id="cd01335">
    <property type="entry name" value="Radical_SAM"/>
    <property type="match status" value="1"/>
</dbReference>
<feature type="binding site" evidence="8">
    <location>
        <position position="163"/>
    </location>
    <ligand>
        <name>[4Fe-4S] cluster</name>
        <dbReference type="ChEBI" id="CHEBI:49883"/>
        <label>2</label>
        <note>4Fe-4S-S-AdoMet</note>
    </ligand>
</feature>
<dbReference type="InterPro" id="IPR038135">
    <property type="entry name" value="Methylthiotransferase_N_sf"/>
</dbReference>
<keyword evidence="1 8" id="KW-0004">4Fe-4S</keyword>
<comment type="cofactor">
    <cofactor evidence="8">
        <name>[4Fe-4S] cluster</name>
        <dbReference type="ChEBI" id="CHEBI:49883"/>
    </cofactor>
    <text evidence="8">Binds 2 [4Fe-4S] clusters. One cluster is coordinated with 3 cysteines and an exchangeable S-adenosyl-L-methionine.</text>
</comment>
<dbReference type="Pfam" id="PF18693">
    <property type="entry name" value="TRAM_2"/>
    <property type="match status" value="1"/>
</dbReference>
<dbReference type="InterPro" id="IPR020612">
    <property type="entry name" value="Methylthiotransferase_CS"/>
</dbReference>
<evidence type="ECO:0000256" key="5">
    <source>
        <dbReference type="ARBA" id="ARBA00022723"/>
    </source>
</evidence>
<dbReference type="PANTHER" id="PTHR43837">
    <property type="entry name" value="RIBOSOMAL PROTEIN S12 METHYLTHIOTRANSFERASE RIMO"/>
    <property type="match status" value="1"/>
</dbReference>
<dbReference type="Gene3D" id="2.40.50.140">
    <property type="entry name" value="Nucleic acid-binding proteins"/>
    <property type="match status" value="1"/>
</dbReference>
<dbReference type="NCBIfam" id="TIGR00089">
    <property type="entry name" value="MiaB/RimO family radical SAM methylthiotransferase"/>
    <property type="match status" value="1"/>
</dbReference>
<evidence type="ECO:0000313" key="12">
    <source>
        <dbReference type="EMBL" id="AAP58618.1"/>
    </source>
</evidence>
<dbReference type="GO" id="GO:0035599">
    <property type="term" value="F:aspartic acid methylthiotransferase activity"/>
    <property type="evidence" value="ECO:0007669"/>
    <property type="project" value="TreeGrafter"/>
</dbReference>
<proteinExistence type="inferred from homology"/>
<comment type="catalytic activity">
    <reaction evidence="8">
        <text>L-aspartate(89)-[ribosomal protein uS12]-hydrogen + (sulfur carrier)-SH + AH2 + 2 S-adenosyl-L-methionine = 3-methylsulfanyl-L-aspartate(89)-[ribosomal protein uS12]-hydrogen + (sulfur carrier)-H + 5'-deoxyadenosine + L-methionine + A + S-adenosyl-L-homocysteine + 2 H(+)</text>
        <dbReference type="Rhea" id="RHEA:37087"/>
        <dbReference type="Rhea" id="RHEA-COMP:10460"/>
        <dbReference type="Rhea" id="RHEA-COMP:10461"/>
        <dbReference type="Rhea" id="RHEA-COMP:14737"/>
        <dbReference type="Rhea" id="RHEA-COMP:14739"/>
        <dbReference type="ChEBI" id="CHEBI:13193"/>
        <dbReference type="ChEBI" id="CHEBI:15378"/>
        <dbReference type="ChEBI" id="CHEBI:17319"/>
        <dbReference type="ChEBI" id="CHEBI:17499"/>
        <dbReference type="ChEBI" id="CHEBI:29917"/>
        <dbReference type="ChEBI" id="CHEBI:29961"/>
        <dbReference type="ChEBI" id="CHEBI:57844"/>
        <dbReference type="ChEBI" id="CHEBI:57856"/>
        <dbReference type="ChEBI" id="CHEBI:59789"/>
        <dbReference type="ChEBI" id="CHEBI:64428"/>
        <dbReference type="ChEBI" id="CHEBI:73599"/>
        <dbReference type="EC" id="2.8.4.4"/>
    </reaction>
</comment>
<keyword evidence="4 8" id="KW-0949">S-adenosyl-L-methionine</keyword>
<dbReference type="InterPro" id="IPR007197">
    <property type="entry name" value="rSAM"/>
</dbReference>
<dbReference type="Gene3D" id="3.80.30.20">
    <property type="entry name" value="tm_1862 like domain"/>
    <property type="match status" value="1"/>
</dbReference>
<dbReference type="AlphaFoldDB" id="Q7X2U6"/>
<dbReference type="InterPro" id="IPR006638">
    <property type="entry name" value="Elp3/MiaA/NifB-like_rSAM"/>
</dbReference>
<dbReference type="InterPro" id="IPR005840">
    <property type="entry name" value="Ribosomal_uS12_MeSTrfase_RimO"/>
</dbReference>
<dbReference type="PROSITE" id="PS01278">
    <property type="entry name" value="MTTASE_RADICAL"/>
    <property type="match status" value="1"/>
</dbReference>
<keyword evidence="6 8" id="KW-0408">Iron</keyword>
<dbReference type="EMBL" id="AH012920">
    <property type="protein sequence ID" value="AAP58618.1"/>
    <property type="molecule type" value="Genomic_DNA"/>
</dbReference>
<dbReference type="GO" id="GO:0046872">
    <property type="term" value="F:metal ion binding"/>
    <property type="evidence" value="ECO:0007669"/>
    <property type="project" value="UniProtKB-KW"/>
</dbReference>
<organism evidence="12">
    <name type="scientific">uncultured Acidobacteriota bacterium</name>
    <dbReference type="NCBI Taxonomy" id="171953"/>
    <lineage>
        <taxon>Bacteria</taxon>
        <taxon>Pseudomonadati</taxon>
        <taxon>Acidobacteriota</taxon>
        <taxon>environmental samples</taxon>
    </lineage>
</organism>
<feature type="binding site" evidence="8">
    <location>
        <position position="81"/>
    </location>
    <ligand>
        <name>[4Fe-4S] cluster</name>
        <dbReference type="ChEBI" id="CHEBI:49883"/>
        <label>1</label>
    </ligand>
</feature>
<feature type="binding site" evidence="8">
    <location>
        <position position="47"/>
    </location>
    <ligand>
        <name>[4Fe-4S] cluster</name>
        <dbReference type="ChEBI" id="CHEBI:49883"/>
        <label>1</label>
    </ligand>
</feature>
<dbReference type="PANTHER" id="PTHR43837:SF1">
    <property type="entry name" value="RIBOSOMAL PROTEIN US12 METHYLTHIOTRANSFERASE RIMO"/>
    <property type="match status" value="1"/>
</dbReference>
<evidence type="ECO:0000256" key="7">
    <source>
        <dbReference type="ARBA" id="ARBA00023014"/>
    </source>
</evidence>
<evidence type="ECO:0000256" key="4">
    <source>
        <dbReference type="ARBA" id="ARBA00022691"/>
    </source>
</evidence>
<reference evidence="12" key="1">
    <citation type="journal article" date="2003" name="Mol. Microbiol.">
        <title>Acidobacteria form a coherent but highly diverse group within the bacterial domain: evidence from environmental genomics.</title>
        <authorList>
            <person name="Quaiser A."/>
            <person name="Ochsenreiter T."/>
            <person name="Lanz C."/>
            <person name="Schuster S.C."/>
            <person name="Treusch A.H."/>
            <person name="Eck J."/>
            <person name="Schleper C."/>
        </authorList>
    </citation>
    <scope>NUCLEOTIDE SEQUENCE</scope>
</reference>
<dbReference type="GO" id="GO:0006400">
    <property type="term" value="P:tRNA modification"/>
    <property type="evidence" value="ECO:0007669"/>
    <property type="project" value="InterPro"/>
</dbReference>
<feature type="binding site" evidence="8">
    <location>
        <position position="166"/>
    </location>
    <ligand>
        <name>[4Fe-4S] cluster</name>
        <dbReference type="ChEBI" id="CHEBI:49883"/>
        <label>2</label>
        <note>4Fe-4S-S-AdoMet</note>
    </ligand>
</feature>
<dbReference type="InterPro" id="IPR012340">
    <property type="entry name" value="NA-bd_OB-fold"/>
</dbReference>
<dbReference type="InterPro" id="IPR013848">
    <property type="entry name" value="Methylthiotransferase_N"/>
</dbReference>
<keyword evidence="5 8" id="KW-0479">Metal-binding</keyword>
<sequence length="450" mass="50236">MTKVGFISLGCPKNLVDSEVMMGQLKANGYELTADASEADTVVVNTCGFIDSAKQESIDTILEAARLKSDGKATRIIVAGCLVERYRDELKASIPEVDAFIGTSQINDILSVCDPHTNTRALPVIPLGNQSATYLYDESTPRVLATPSHYAFIKIAEGCDRPCAFCFIPQMRGHFRSRRFGSIVAEAQQLAEEGVKELILVAQDSSRYGEDLGKDDALAHLLRELSHTDGIEWVRVMYTYPTHISDGFLEVLAEEAKAVKYLDMPLQHASQNVLKLMKRGGNRASLERLIKRVRDRVPEIAVRTTFITGFPGETDEDFEELLTFVKNVEFDRVGVFTYSDEEGTPAYDLPNKVEPKIAKQRRARLMKEQAKIAKRKHKAMIGRQVRVIFEGESSESELLWQGRMETQAPDIDGCVLINDAPEDFAPMPGEMLHVMITEAQEYDLVGRIVV</sequence>
<feature type="binding site" evidence="8">
    <location>
        <position position="159"/>
    </location>
    <ligand>
        <name>[4Fe-4S] cluster</name>
        <dbReference type="ChEBI" id="CHEBI:49883"/>
        <label>2</label>
        <note>4Fe-4S-S-AdoMet</note>
    </ligand>
</feature>
<dbReference type="InterPro" id="IPR002792">
    <property type="entry name" value="TRAM_dom"/>
</dbReference>
<dbReference type="GO" id="GO:0051539">
    <property type="term" value="F:4 iron, 4 sulfur cluster binding"/>
    <property type="evidence" value="ECO:0007669"/>
    <property type="project" value="UniProtKB-UniRule"/>
</dbReference>
<dbReference type="InterPro" id="IPR023404">
    <property type="entry name" value="rSAM_horseshoe"/>
</dbReference>
<protein>
    <recommendedName>
        <fullName evidence="8">Ribosomal protein uS12 methylthiotransferase RimO</fullName>
        <shortName evidence="8">uS12 MTTase</shortName>
        <shortName evidence="8">uS12 methylthiotransferase</shortName>
        <ecNumber evidence="8">2.8.4.4</ecNumber>
    </recommendedName>
    <alternativeName>
        <fullName evidence="8">Ribosomal protein uS12 (aspartate-C(3))-methylthiotransferase</fullName>
    </alternativeName>
    <alternativeName>
        <fullName evidence="8">Ribosome maturation factor RimO</fullName>
    </alternativeName>
</protein>
<name>Q7X2U6_9BACT</name>
<dbReference type="EC" id="2.8.4.4" evidence="8"/>
<dbReference type="FunFam" id="3.40.50.12160:FF:000002">
    <property type="entry name" value="Ribosomal protein S12 methylthiotransferase RimO"/>
    <property type="match status" value="1"/>
</dbReference>
<dbReference type="PROSITE" id="PS50926">
    <property type="entry name" value="TRAM"/>
    <property type="match status" value="1"/>
</dbReference>
<keyword evidence="2 8" id="KW-0963">Cytoplasm</keyword>
<comment type="function">
    <text evidence="8">Catalyzes the methylthiolation of an aspartic acid residue of ribosomal protein uS12.</text>
</comment>
<comment type="similarity">
    <text evidence="8">Belongs to the methylthiotransferase family. RimO subfamily.</text>
</comment>
<dbReference type="SFLD" id="SFLDG01082">
    <property type="entry name" value="B12-binding_domain_containing"/>
    <property type="match status" value="1"/>
</dbReference>
<dbReference type="SFLD" id="SFLDS00029">
    <property type="entry name" value="Radical_SAM"/>
    <property type="match status" value="1"/>
</dbReference>
<evidence type="ECO:0000259" key="9">
    <source>
        <dbReference type="PROSITE" id="PS50926"/>
    </source>
</evidence>
<feature type="binding site" evidence="8">
    <location>
        <position position="11"/>
    </location>
    <ligand>
        <name>[4Fe-4S] cluster</name>
        <dbReference type="ChEBI" id="CHEBI:49883"/>
        <label>1</label>
    </ligand>
</feature>
<feature type="domain" description="MTTase N-terminal" evidence="10">
    <location>
        <begin position="2"/>
        <end position="118"/>
    </location>
</feature>
<keyword evidence="3 8" id="KW-0808">Transferase</keyword>
<dbReference type="HAMAP" id="MF_01865">
    <property type="entry name" value="MTTase_RimO"/>
    <property type="match status" value="1"/>
</dbReference>
<comment type="subcellular location">
    <subcellularLocation>
        <location evidence="8">Cytoplasm</location>
    </subcellularLocation>
</comment>
<dbReference type="GO" id="GO:0005829">
    <property type="term" value="C:cytosol"/>
    <property type="evidence" value="ECO:0007669"/>
    <property type="project" value="TreeGrafter"/>
</dbReference>
<dbReference type="InterPro" id="IPR005839">
    <property type="entry name" value="Methylthiotransferase"/>
</dbReference>
<evidence type="ECO:0000256" key="2">
    <source>
        <dbReference type="ARBA" id="ARBA00022490"/>
    </source>
</evidence>
<evidence type="ECO:0000256" key="1">
    <source>
        <dbReference type="ARBA" id="ARBA00022485"/>
    </source>
</evidence>